<dbReference type="Gene3D" id="1.10.260.40">
    <property type="entry name" value="lambda repressor-like DNA-binding domains"/>
    <property type="match status" value="1"/>
</dbReference>
<dbReference type="CDD" id="cd00093">
    <property type="entry name" value="HTH_XRE"/>
    <property type="match status" value="1"/>
</dbReference>
<dbReference type="InterPro" id="IPR001387">
    <property type="entry name" value="Cro/C1-type_HTH"/>
</dbReference>
<reference evidence="3" key="1">
    <citation type="submission" date="2020-08" db="EMBL/GenBank/DDBJ databases">
        <title>Genome public.</title>
        <authorList>
            <person name="Liu C."/>
            <person name="Sun Q."/>
        </authorList>
    </citation>
    <scope>NUCLEOTIDE SEQUENCE</scope>
    <source>
        <strain evidence="3">NSJ-55</strain>
    </source>
</reference>
<dbReference type="AlphaFoldDB" id="A0A923LEW0"/>
<evidence type="ECO:0000313" key="4">
    <source>
        <dbReference type="Proteomes" id="UP000652477"/>
    </source>
</evidence>
<dbReference type="Pfam" id="PF01381">
    <property type="entry name" value="HTH_3"/>
    <property type="match status" value="1"/>
</dbReference>
<dbReference type="PANTHER" id="PTHR46558:SF11">
    <property type="entry name" value="HTH-TYPE TRANSCRIPTIONAL REGULATOR XRE"/>
    <property type="match status" value="1"/>
</dbReference>
<sequence length="362" mass="42180">MMKIHENIRKKRKEKGMTQEELASYLGISTPAVNKWEKGLSFPDITFLPCLAALFNMSVDDLLGYEPQLTKEEIRAVYRKMSARFSKEPFEAVMEDLQDYMKKYAACFPFLYQMAALLLNYYTLSKNPQETMAYIISLADKVEKESGDVYLARDAREMKLICYLQMGDAQEVLEMTDETIRPLSQEYFCIAAAWEMKGNTGKAKEIMQVCAYQHLILLLAYTTGLIRLEKAYSRQAEEMIERNDKLIELFSMQKLQFNETEKFYLTAAVYYCVCGKKEEALHMLDKYVACAVRQEYPLRLHGDTYFDCIDRWIEELTLGEDAPRSEQMIKESLNHELSNPAFDCLKGEKKFENLKEKLKTHL</sequence>
<evidence type="ECO:0000259" key="2">
    <source>
        <dbReference type="PROSITE" id="PS50943"/>
    </source>
</evidence>
<protein>
    <submittedName>
        <fullName evidence="3">Helix-turn-helix transcriptional regulator</fullName>
    </submittedName>
</protein>
<dbReference type="GO" id="GO:0003677">
    <property type="term" value="F:DNA binding"/>
    <property type="evidence" value="ECO:0007669"/>
    <property type="project" value="UniProtKB-KW"/>
</dbReference>
<organism evidence="3 4">
    <name type="scientific">Mediterraneibacter hominis</name>
    <dbReference type="NCBI Taxonomy" id="2763054"/>
    <lineage>
        <taxon>Bacteria</taxon>
        <taxon>Bacillati</taxon>
        <taxon>Bacillota</taxon>
        <taxon>Clostridia</taxon>
        <taxon>Lachnospirales</taxon>
        <taxon>Lachnospiraceae</taxon>
        <taxon>Mediterraneibacter</taxon>
    </lineage>
</organism>
<dbReference type="RefSeq" id="WP_186874112.1">
    <property type="nucleotide sequence ID" value="NZ_JACOPF010000001.1"/>
</dbReference>
<keyword evidence="4" id="KW-1185">Reference proteome</keyword>
<accession>A0A923LEW0</accession>
<comment type="caution">
    <text evidence="3">The sequence shown here is derived from an EMBL/GenBank/DDBJ whole genome shotgun (WGS) entry which is preliminary data.</text>
</comment>
<keyword evidence="1" id="KW-0238">DNA-binding</keyword>
<evidence type="ECO:0000256" key="1">
    <source>
        <dbReference type="ARBA" id="ARBA00023125"/>
    </source>
</evidence>
<gene>
    <name evidence="3" type="ORF">H8S37_00515</name>
</gene>
<dbReference type="InterPro" id="IPR010982">
    <property type="entry name" value="Lambda_DNA-bd_dom_sf"/>
</dbReference>
<dbReference type="PROSITE" id="PS50943">
    <property type="entry name" value="HTH_CROC1"/>
    <property type="match status" value="1"/>
</dbReference>
<evidence type="ECO:0000313" key="3">
    <source>
        <dbReference type="EMBL" id="MBC5687418.1"/>
    </source>
</evidence>
<proteinExistence type="predicted"/>
<dbReference type="Proteomes" id="UP000652477">
    <property type="component" value="Unassembled WGS sequence"/>
</dbReference>
<dbReference type="SUPFAM" id="SSF47413">
    <property type="entry name" value="lambda repressor-like DNA-binding domains"/>
    <property type="match status" value="1"/>
</dbReference>
<dbReference type="PANTHER" id="PTHR46558">
    <property type="entry name" value="TRACRIPTIONAL REGULATORY PROTEIN-RELATED-RELATED"/>
    <property type="match status" value="1"/>
</dbReference>
<dbReference type="EMBL" id="JACOPF010000001">
    <property type="protein sequence ID" value="MBC5687418.1"/>
    <property type="molecule type" value="Genomic_DNA"/>
</dbReference>
<feature type="domain" description="HTH cro/C1-type" evidence="2">
    <location>
        <begin position="8"/>
        <end position="62"/>
    </location>
</feature>
<name>A0A923LEW0_9FIRM</name>
<dbReference type="SMART" id="SM00530">
    <property type="entry name" value="HTH_XRE"/>
    <property type="match status" value="1"/>
</dbReference>